<gene>
    <name evidence="1" type="ordered locus">SpiGrapes_2181</name>
</gene>
<accession>G8QRV9</accession>
<dbReference type="OrthoDB" id="9805634at2"/>
<dbReference type="Pfam" id="PF02635">
    <property type="entry name" value="DsrE"/>
    <property type="match status" value="1"/>
</dbReference>
<name>G8QRV9_SPHPG</name>
<evidence type="ECO:0000313" key="1">
    <source>
        <dbReference type="EMBL" id="AEV29957.1"/>
    </source>
</evidence>
<keyword evidence="2" id="KW-1185">Reference proteome</keyword>
<dbReference type="AlphaFoldDB" id="G8QRV9"/>
<dbReference type="Gene3D" id="3.40.1260.10">
    <property type="entry name" value="DsrEFH-like"/>
    <property type="match status" value="1"/>
</dbReference>
<organism evidence="1 2">
    <name type="scientific">Sphaerochaeta pleomorpha (strain ATCC BAA-1885 / DSM 22778 / Grapes)</name>
    <dbReference type="NCBI Taxonomy" id="158190"/>
    <lineage>
        <taxon>Bacteria</taxon>
        <taxon>Pseudomonadati</taxon>
        <taxon>Spirochaetota</taxon>
        <taxon>Spirochaetia</taxon>
        <taxon>Spirochaetales</taxon>
        <taxon>Sphaerochaetaceae</taxon>
        <taxon>Sphaerochaeta</taxon>
    </lineage>
</organism>
<dbReference type="InterPro" id="IPR027396">
    <property type="entry name" value="DsrEFH-like"/>
</dbReference>
<dbReference type="RefSeq" id="WP_014270798.1">
    <property type="nucleotide sequence ID" value="NC_016633.1"/>
</dbReference>
<sequence>MGKNHLHILWTNDNVLTAENMVMLYAINAKKKNWWEEVTVIIWGATAKIAVEDEKLRSLIQDGIESGVHFSACKACADKLGTTDQLLAMGVEVLYWGEPLTKLIKDAQPLLTI</sequence>
<dbReference type="HOGENOM" id="CLU_138323_2_0_12"/>
<dbReference type="SUPFAM" id="SSF75169">
    <property type="entry name" value="DsrEFH-like"/>
    <property type="match status" value="1"/>
</dbReference>
<dbReference type="EMBL" id="CP003155">
    <property type="protein sequence ID" value="AEV29957.1"/>
    <property type="molecule type" value="Genomic_DNA"/>
</dbReference>
<reference evidence="1 2" key="1">
    <citation type="submission" date="2011-11" db="EMBL/GenBank/DDBJ databases">
        <title>Complete sequence of Spirochaeta sp. grapes.</title>
        <authorList>
            <consortium name="US DOE Joint Genome Institute"/>
            <person name="Lucas S."/>
            <person name="Han J."/>
            <person name="Lapidus A."/>
            <person name="Cheng J.-F."/>
            <person name="Goodwin L."/>
            <person name="Pitluck S."/>
            <person name="Peters L."/>
            <person name="Ovchinnikova G."/>
            <person name="Munk A.C."/>
            <person name="Detter J.C."/>
            <person name="Han C."/>
            <person name="Tapia R."/>
            <person name="Land M."/>
            <person name="Hauser L."/>
            <person name="Kyrpides N."/>
            <person name="Ivanova N."/>
            <person name="Pagani I."/>
            <person name="Ritalahtilisa K."/>
            <person name="Loeffler F."/>
            <person name="Woyke T."/>
        </authorList>
    </citation>
    <scope>NUCLEOTIDE SEQUENCE [LARGE SCALE GENOMIC DNA]</scope>
    <source>
        <strain evidence="2">ATCC BAA-1885 / DSM 22778 / Grapes</strain>
    </source>
</reference>
<dbReference type="STRING" id="158190.SpiGrapes_2181"/>
<proteinExistence type="predicted"/>
<evidence type="ECO:0000313" key="2">
    <source>
        <dbReference type="Proteomes" id="UP000005632"/>
    </source>
</evidence>
<dbReference type="InterPro" id="IPR003787">
    <property type="entry name" value="Sulphur_relay_DsrE/F-like"/>
</dbReference>
<dbReference type="eggNOG" id="COG3370">
    <property type="taxonomic scope" value="Bacteria"/>
</dbReference>
<protein>
    <submittedName>
        <fullName evidence="1">Uncharacterized protein</fullName>
    </submittedName>
</protein>
<dbReference type="Proteomes" id="UP000005632">
    <property type="component" value="Chromosome"/>
</dbReference>
<dbReference type="KEGG" id="sgp:SpiGrapes_2181"/>